<dbReference type="GO" id="GO:0005829">
    <property type="term" value="C:cytosol"/>
    <property type="evidence" value="ECO:0007669"/>
    <property type="project" value="TreeGrafter"/>
</dbReference>
<dbReference type="Gene3D" id="2.30.40.10">
    <property type="entry name" value="Urease, subunit C, domain 1"/>
    <property type="match status" value="1"/>
</dbReference>
<dbReference type="PANTHER" id="PTHR11647">
    <property type="entry name" value="HYDRANTOINASE/DIHYDROPYRIMIDINASE FAMILY MEMBER"/>
    <property type="match status" value="1"/>
</dbReference>
<protein>
    <submittedName>
        <fullName evidence="2">Unannotated protein</fullName>
    </submittedName>
</protein>
<gene>
    <name evidence="2" type="ORF">UFOPK2754_01644</name>
</gene>
<dbReference type="InterPro" id="IPR011059">
    <property type="entry name" value="Metal-dep_hydrolase_composite"/>
</dbReference>
<dbReference type="InterPro" id="IPR050378">
    <property type="entry name" value="Metallo-dep_Hydrolases_sf"/>
</dbReference>
<dbReference type="PANTHER" id="PTHR11647:SF1">
    <property type="entry name" value="COLLAPSIN RESPONSE MEDIATOR PROTEIN"/>
    <property type="match status" value="1"/>
</dbReference>
<evidence type="ECO:0000259" key="1">
    <source>
        <dbReference type="Pfam" id="PF07969"/>
    </source>
</evidence>
<dbReference type="EMBL" id="CAEZYR010000056">
    <property type="protein sequence ID" value="CAB4748155.1"/>
    <property type="molecule type" value="Genomic_DNA"/>
</dbReference>
<feature type="domain" description="Amidohydrolase 3" evidence="1">
    <location>
        <begin position="48"/>
        <end position="549"/>
    </location>
</feature>
<organism evidence="2">
    <name type="scientific">freshwater metagenome</name>
    <dbReference type="NCBI Taxonomy" id="449393"/>
    <lineage>
        <taxon>unclassified sequences</taxon>
        <taxon>metagenomes</taxon>
        <taxon>ecological metagenomes</taxon>
    </lineage>
</organism>
<dbReference type="SUPFAM" id="SSF51556">
    <property type="entry name" value="Metallo-dependent hydrolases"/>
    <property type="match status" value="1"/>
</dbReference>
<dbReference type="InterPro" id="IPR032466">
    <property type="entry name" value="Metal_Hydrolase"/>
</dbReference>
<accession>A0A6J6TMY0</accession>
<name>A0A6J6TMY0_9ZZZZ</name>
<dbReference type="AlphaFoldDB" id="A0A6J6TMY0"/>
<dbReference type="Pfam" id="PF07969">
    <property type="entry name" value="Amidohydro_3"/>
    <property type="match status" value="1"/>
</dbReference>
<dbReference type="SUPFAM" id="SSF51338">
    <property type="entry name" value="Composite domain of metallo-dependent hydrolases"/>
    <property type="match status" value="1"/>
</dbReference>
<dbReference type="GO" id="GO:0016812">
    <property type="term" value="F:hydrolase activity, acting on carbon-nitrogen (but not peptide) bonds, in cyclic amides"/>
    <property type="evidence" value="ECO:0007669"/>
    <property type="project" value="TreeGrafter"/>
</dbReference>
<reference evidence="2" key="1">
    <citation type="submission" date="2020-05" db="EMBL/GenBank/DDBJ databases">
        <authorList>
            <person name="Chiriac C."/>
            <person name="Salcher M."/>
            <person name="Ghai R."/>
            <person name="Kavagutti S V."/>
        </authorList>
    </citation>
    <scope>NUCLEOTIDE SEQUENCE</scope>
</reference>
<dbReference type="Gene3D" id="3.20.20.140">
    <property type="entry name" value="Metal-dependent hydrolases"/>
    <property type="match status" value="2"/>
</dbReference>
<dbReference type="InterPro" id="IPR013108">
    <property type="entry name" value="Amidohydro_3"/>
</dbReference>
<proteinExistence type="predicted"/>
<sequence length="571" mass="61395">MASNASYDVVIRNGLVVDGSGLGSYKADVGIIGATIACIGRIRERGTEEIDAEGLAVTPGFIDGHTHMDAQIFWDQTGANSCWHGVTTVVMGNCGFTLAPVRDDERALVVRNLERAEDIDPAALAAGITWGWQDFAGYLDVIDALPKGINYAAQVGHSALRTWAMGERAFEQEATPDDIARMAGQLEASLRAGAFGLSTSRSEHHETSDNRPVASRLASWDEVVNLVGVMSDLGVGIFEGGSEGANDSDPAVRQLAFERMRDLAVNSGIPVTFGIIATKSGGRQSLDLIDAAAARGGRIIGQSHCRGISVLLSFKTKLPFDLLPEWATFRALSLAEQLRQLHDPAVQDRLEQAAMAGDYSAWRGIGAMPRKPDFEGIRVYENGLPPNPSVADVGRARGISPARAMIELALETELGQLYIQPSLYPQDPEILLEVLRHPRTVMTFSDSGAHLSQIADSSIHTYLLGHWVRDQHAFTLEEGVRMLTLAPALAWGFADRGLLREGLVADINVFDPATIAPAVPEVVYDLPAGGKRLEQKSVGFAATLVNGVVTIRDGKPTGARPGRLVRNRLAR</sequence>
<evidence type="ECO:0000313" key="2">
    <source>
        <dbReference type="EMBL" id="CAB4748155.1"/>
    </source>
</evidence>